<feature type="transmembrane region" description="Helical" evidence="8">
    <location>
        <begin position="145"/>
        <end position="166"/>
    </location>
</feature>
<protein>
    <submittedName>
        <fullName evidence="9">4-azaleucine resistance transporter AzlC</fullName>
    </submittedName>
</protein>
<dbReference type="InterPro" id="IPR011606">
    <property type="entry name" value="Brnchd-chn_aa_trnsp_permease"/>
</dbReference>
<gene>
    <name evidence="9" type="ORF">C7959_1116</name>
</gene>
<evidence type="ECO:0000256" key="8">
    <source>
        <dbReference type="SAM" id="Phobius"/>
    </source>
</evidence>
<comment type="subcellular location">
    <subcellularLocation>
        <location evidence="1">Cell membrane</location>
        <topology evidence="1">Multi-pass membrane protein</topology>
    </subcellularLocation>
</comment>
<feature type="transmembrane region" description="Helical" evidence="8">
    <location>
        <begin position="57"/>
        <end position="78"/>
    </location>
</feature>
<evidence type="ECO:0000256" key="7">
    <source>
        <dbReference type="ARBA" id="ARBA00023136"/>
    </source>
</evidence>
<keyword evidence="4" id="KW-1003">Cell membrane</keyword>
<dbReference type="GO" id="GO:1903785">
    <property type="term" value="P:L-valine transmembrane transport"/>
    <property type="evidence" value="ECO:0007669"/>
    <property type="project" value="TreeGrafter"/>
</dbReference>
<evidence type="ECO:0000313" key="10">
    <source>
        <dbReference type="Proteomes" id="UP000295832"/>
    </source>
</evidence>
<dbReference type="Pfam" id="PF03591">
    <property type="entry name" value="AzlC"/>
    <property type="match status" value="1"/>
</dbReference>
<dbReference type="STRING" id="926561.GCA_000379025_01237"/>
<dbReference type="EMBL" id="SOEG01000011">
    <property type="protein sequence ID" value="TDX51610.1"/>
    <property type="molecule type" value="Genomic_DNA"/>
</dbReference>
<feature type="transmembrane region" description="Helical" evidence="8">
    <location>
        <begin position="172"/>
        <end position="190"/>
    </location>
</feature>
<feature type="transmembrane region" description="Helical" evidence="8">
    <location>
        <begin position="224"/>
        <end position="243"/>
    </location>
</feature>
<evidence type="ECO:0000256" key="2">
    <source>
        <dbReference type="ARBA" id="ARBA00010735"/>
    </source>
</evidence>
<dbReference type="Proteomes" id="UP000295832">
    <property type="component" value="Unassembled WGS sequence"/>
</dbReference>
<keyword evidence="10" id="KW-1185">Reference proteome</keyword>
<comment type="similarity">
    <text evidence="2">Belongs to the AzlC family.</text>
</comment>
<name>A0A4R8H8L7_9FIRM</name>
<dbReference type="AlphaFoldDB" id="A0A4R8H8L7"/>
<dbReference type="PANTHER" id="PTHR34979:SF1">
    <property type="entry name" value="INNER MEMBRANE PROTEIN YGAZ"/>
    <property type="match status" value="1"/>
</dbReference>
<keyword evidence="3" id="KW-0813">Transport</keyword>
<comment type="caution">
    <text evidence="9">The sequence shown here is derived from an EMBL/GenBank/DDBJ whole genome shotgun (WGS) entry which is preliminary data.</text>
</comment>
<organism evidence="9 10">
    <name type="scientific">Orenia marismortui</name>
    <dbReference type="NCBI Taxonomy" id="46469"/>
    <lineage>
        <taxon>Bacteria</taxon>
        <taxon>Bacillati</taxon>
        <taxon>Bacillota</taxon>
        <taxon>Clostridia</taxon>
        <taxon>Halanaerobiales</taxon>
        <taxon>Halobacteroidaceae</taxon>
        <taxon>Orenia</taxon>
    </lineage>
</organism>
<feature type="transmembrane region" description="Helical" evidence="8">
    <location>
        <begin position="199"/>
        <end position="218"/>
    </location>
</feature>
<keyword evidence="5 8" id="KW-0812">Transmembrane</keyword>
<proteinExistence type="inferred from homology"/>
<dbReference type="GO" id="GO:0005886">
    <property type="term" value="C:plasma membrane"/>
    <property type="evidence" value="ECO:0007669"/>
    <property type="project" value="UniProtKB-SubCell"/>
</dbReference>
<feature type="transmembrane region" description="Helical" evidence="8">
    <location>
        <begin position="21"/>
        <end position="45"/>
    </location>
</feature>
<keyword evidence="7 8" id="KW-0472">Membrane</keyword>
<sequence>MNHNESTTVLKQKKLIKKASLLAGTKTGIPIAIGYIPIAIAFGLLAKTNGIPNHISISMSLMVFAGASQFIAVNLLALGTGYWEIIMTTFIVNLRHFLMSAALTPSIDQNMTKDKLAILSFGITDETFSMLSLQEENKLEFPFVLGLNLIAYSAWVGGTAIGVFLGSGLPQIVQSSMGIALYVMFIGLLIPNLRKSHPFLIVSIIAIIINSSLNWISIFSSLSTGWTIIITTIMASIAGAIVFPKDGENNE</sequence>
<evidence type="ECO:0000313" key="9">
    <source>
        <dbReference type="EMBL" id="TDX51610.1"/>
    </source>
</evidence>
<evidence type="ECO:0000256" key="1">
    <source>
        <dbReference type="ARBA" id="ARBA00004651"/>
    </source>
</evidence>
<dbReference type="RefSeq" id="WP_208324392.1">
    <property type="nucleotide sequence ID" value="NZ_SOEG01000011.1"/>
</dbReference>
<evidence type="ECO:0000256" key="4">
    <source>
        <dbReference type="ARBA" id="ARBA00022475"/>
    </source>
</evidence>
<evidence type="ECO:0000256" key="3">
    <source>
        <dbReference type="ARBA" id="ARBA00022448"/>
    </source>
</evidence>
<evidence type="ECO:0000256" key="5">
    <source>
        <dbReference type="ARBA" id="ARBA00022692"/>
    </source>
</evidence>
<reference evidence="9 10" key="1">
    <citation type="submission" date="2019-03" db="EMBL/GenBank/DDBJ databases">
        <title>Subsurface microbial communities from deep shales in Ohio and West Virginia, USA.</title>
        <authorList>
            <person name="Wrighton K."/>
        </authorList>
    </citation>
    <scope>NUCLEOTIDE SEQUENCE [LARGE SCALE GENOMIC DNA]</scope>
    <source>
        <strain evidence="9 10">MSL 6dP</strain>
    </source>
</reference>
<accession>A0A4R8H8L7</accession>
<keyword evidence="6 8" id="KW-1133">Transmembrane helix</keyword>
<dbReference type="PANTHER" id="PTHR34979">
    <property type="entry name" value="INNER MEMBRANE PROTEIN YGAZ"/>
    <property type="match status" value="1"/>
</dbReference>
<evidence type="ECO:0000256" key="6">
    <source>
        <dbReference type="ARBA" id="ARBA00022989"/>
    </source>
</evidence>